<dbReference type="PANTHER" id="PTHR13887:SF14">
    <property type="entry name" value="DISULFIDE BOND FORMATION PROTEIN D"/>
    <property type="match status" value="1"/>
</dbReference>
<keyword evidence="8" id="KW-1185">Reference proteome</keyword>
<name>A0A545UDU0_9GAMM</name>
<protein>
    <submittedName>
        <fullName evidence="7">DsbA family protein</fullName>
    </submittedName>
</protein>
<dbReference type="PANTHER" id="PTHR13887">
    <property type="entry name" value="GLUTATHIONE S-TRANSFERASE KAPPA"/>
    <property type="match status" value="1"/>
</dbReference>
<dbReference type="InterPro" id="IPR012336">
    <property type="entry name" value="Thioredoxin-like_fold"/>
</dbReference>
<evidence type="ECO:0000256" key="4">
    <source>
        <dbReference type="ARBA" id="ARBA00023157"/>
    </source>
</evidence>
<dbReference type="OrthoDB" id="9780340at2"/>
<dbReference type="Gene3D" id="3.40.30.10">
    <property type="entry name" value="Glutaredoxin"/>
    <property type="match status" value="1"/>
</dbReference>
<proteinExistence type="inferred from homology"/>
<accession>A0A545UDU0</accession>
<sequence length="186" mass="21612">MLKKFLILGLIFASQKTFSIEIALGKEDSPITMIEYGSLTCDHCIGFHRKILPIIKEKYIKSGKVRFIYRHYPTSKVALQAAIAVECAAENHYEVLNNFYFNIKDWYSPKNRNEAFKKHAQIKEEDTFRYDKCLENEETGKKIMADQKAAYEKYDIQGTPSFIVNGKVFKGEHSLEDLEKIIQNEK</sequence>
<gene>
    <name evidence="7" type="ORF">FLL46_11980</name>
</gene>
<keyword evidence="3" id="KW-0560">Oxidoreductase</keyword>
<dbReference type="Proteomes" id="UP000315439">
    <property type="component" value="Unassembled WGS sequence"/>
</dbReference>
<evidence type="ECO:0000259" key="6">
    <source>
        <dbReference type="Pfam" id="PF13462"/>
    </source>
</evidence>
<reference evidence="7 8" key="1">
    <citation type="submission" date="2019-07" db="EMBL/GenBank/DDBJ databases">
        <title>Draft genome for Aliikangiella sp. M105.</title>
        <authorList>
            <person name="Wang G."/>
        </authorList>
    </citation>
    <scope>NUCLEOTIDE SEQUENCE [LARGE SCALE GENOMIC DNA]</scope>
    <source>
        <strain evidence="7 8">M105</strain>
    </source>
</reference>
<comment type="similarity">
    <text evidence="1">Belongs to the thioredoxin family. DsbA subfamily.</text>
</comment>
<evidence type="ECO:0000256" key="1">
    <source>
        <dbReference type="ARBA" id="ARBA00005791"/>
    </source>
</evidence>
<dbReference type="CDD" id="cd02972">
    <property type="entry name" value="DsbA_family"/>
    <property type="match status" value="1"/>
</dbReference>
<dbReference type="InterPro" id="IPR036249">
    <property type="entry name" value="Thioredoxin-like_sf"/>
</dbReference>
<evidence type="ECO:0000313" key="7">
    <source>
        <dbReference type="EMBL" id="TQV87583.1"/>
    </source>
</evidence>
<comment type="caution">
    <text evidence="7">The sequence shown here is derived from an EMBL/GenBank/DDBJ whole genome shotgun (WGS) entry which is preliminary data.</text>
</comment>
<keyword evidence="5" id="KW-0676">Redox-active center</keyword>
<dbReference type="AlphaFoldDB" id="A0A545UDU0"/>
<organism evidence="7 8">
    <name type="scientific">Aliikangiella coralliicola</name>
    <dbReference type="NCBI Taxonomy" id="2592383"/>
    <lineage>
        <taxon>Bacteria</taxon>
        <taxon>Pseudomonadati</taxon>
        <taxon>Pseudomonadota</taxon>
        <taxon>Gammaproteobacteria</taxon>
        <taxon>Oceanospirillales</taxon>
        <taxon>Pleioneaceae</taxon>
        <taxon>Aliikangiella</taxon>
    </lineage>
</organism>
<evidence type="ECO:0000313" key="8">
    <source>
        <dbReference type="Proteomes" id="UP000315439"/>
    </source>
</evidence>
<evidence type="ECO:0000256" key="2">
    <source>
        <dbReference type="ARBA" id="ARBA00022729"/>
    </source>
</evidence>
<keyword evidence="2" id="KW-0732">Signal</keyword>
<evidence type="ECO:0000256" key="3">
    <source>
        <dbReference type="ARBA" id="ARBA00023002"/>
    </source>
</evidence>
<feature type="domain" description="Thioredoxin-like fold" evidence="6">
    <location>
        <begin position="21"/>
        <end position="183"/>
    </location>
</feature>
<dbReference type="SUPFAM" id="SSF52833">
    <property type="entry name" value="Thioredoxin-like"/>
    <property type="match status" value="1"/>
</dbReference>
<dbReference type="Pfam" id="PF13462">
    <property type="entry name" value="Thioredoxin_4"/>
    <property type="match status" value="1"/>
</dbReference>
<dbReference type="EMBL" id="VIKS01000007">
    <property type="protein sequence ID" value="TQV87583.1"/>
    <property type="molecule type" value="Genomic_DNA"/>
</dbReference>
<dbReference type="RefSeq" id="WP_142893761.1">
    <property type="nucleotide sequence ID" value="NZ_ML660164.1"/>
</dbReference>
<dbReference type="GO" id="GO:0016491">
    <property type="term" value="F:oxidoreductase activity"/>
    <property type="evidence" value="ECO:0007669"/>
    <property type="project" value="UniProtKB-KW"/>
</dbReference>
<evidence type="ECO:0000256" key="5">
    <source>
        <dbReference type="ARBA" id="ARBA00023284"/>
    </source>
</evidence>
<keyword evidence="4" id="KW-1015">Disulfide bond</keyword>